<proteinExistence type="predicted"/>
<keyword evidence="4" id="KW-1185">Reference proteome</keyword>
<evidence type="ECO:0000313" key="4">
    <source>
        <dbReference type="Proteomes" id="UP001163550"/>
    </source>
</evidence>
<dbReference type="RefSeq" id="WP_175440914.1">
    <property type="nucleotide sequence ID" value="NZ_CABIIK010000017.1"/>
</dbReference>
<evidence type="ECO:0000313" key="2">
    <source>
        <dbReference type="EMBL" id="UYO62705.1"/>
    </source>
</evidence>
<dbReference type="STRING" id="52694.ACWI_13610"/>
<protein>
    <submittedName>
        <fullName evidence="1">Uncharacterized protein</fullName>
    </submittedName>
</protein>
<organism evidence="1 3">
    <name type="scientific">Acetobacterium wieringae</name>
    <dbReference type="NCBI Taxonomy" id="52694"/>
    <lineage>
        <taxon>Bacteria</taxon>
        <taxon>Bacillati</taxon>
        <taxon>Bacillota</taxon>
        <taxon>Clostridia</taxon>
        <taxon>Eubacteriales</taxon>
        <taxon>Eubacteriaceae</taxon>
        <taxon>Acetobacterium</taxon>
    </lineage>
</organism>
<reference evidence="2" key="2">
    <citation type="submission" date="2021-11" db="EMBL/GenBank/DDBJ databases">
        <title>Isoprene-degrading acetogen.</title>
        <authorList>
            <person name="Yang Y."/>
            <person name="Jin H."/>
            <person name="Yan J."/>
        </authorList>
    </citation>
    <scope>NUCLEOTIDE SEQUENCE</scope>
    <source>
        <strain evidence="2">Berkeley</strain>
    </source>
</reference>
<name>A0A1F2PI91_9FIRM</name>
<evidence type="ECO:0000313" key="1">
    <source>
        <dbReference type="EMBL" id="OFV70775.1"/>
    </source>
</evidence>
<dbReference type="EMBL" id="CP087994">
    <property type="protein sequence ID" value="UYO62705.1"/>
    <property type="molecule type" value="Genomic_DNA"/>
</dbReference>
<reference evidence="1 3" key="1">
    <citation type="submission" date="2015-09" db="EMBL/GenBank/DDBJ databases">
        <title>Genome sequence of Acetobacterium wieringae DSM 1911.</title>
        <authorList>
            <person name="Poehlein A."/>
            <person name="Bengelsdorf F.R."/>
            <person name="Schiel-Bengelsdorf B."/>
            <person name="Duerre P."/>
            <person name="Daniel R."/>
        </authorList>
    </citation>
    <scope>NUCLEOTIDE SEQUENCE [LARGE SCALE GENOMIC DNA]</scope>
    <source>
        <strain evidence="1 3">DSM 1911</strain>
    </source>
</reference>
<accession>A0A1F2PI91</accession>
<evidence type="ECO:0000313" key="3">
    <source>
        <dbReference type="Proteomes" id="UP000176244"/>
    </source>
</evidence>
<dbReference type="AlphaFoldDB" id="A0A1F2PI91"/>
<dbReference type="Proteomes" id="UP001163550">
    <property type="component" value="Chromosome"/>
</dbReference>
<dbReference type="Proteomes" id="UP000176244">
    <property type="component" value="Unassembled WGS sequence"/>
</dbReference>
<gene>
    <name evidence="1" type="ORF">ACWI_13610</name>
    <name evidence="2" type="ORF">LNN31_18310</name>
</gene>
<dbReference type="EMBL" id="LKEU01000027">
    <property type="protein sequence ID" value="OFV70775.1"/>
    <property type="molecule type" value="Genomic_DNA"/>
</dbReference>
<sequence>MDSKYNDTVYINRTKFTITNTNDDRNMGIINQNTDIVRNLTTTLTQDFEGATAY</sequence>